<evidence type="ECO:0000313" key="1">
    <source>
        <dbReference type="EMBL" id="SQB57816.1"/>
    </source>
</evidence>
<dbReference type="RefSeq" id="WP_111925975.1">
    <property type="nucleotide sequence ID" value="NZ_CATNYB010000001.1"/>
</dbReference>
<evidence type="ECO:0000313" key="2">
    <source>
        <dbReference type="Proteomes" id="UP000249986"/>
    </source>
</evidence>
<gene>
    <name evidence="1" type="ORF">NCTC10719_00410</name>
</gene>
<dbReference type="EMBL" id="UAWG01000001">
    <property type="protein sequence ID" value="SQB57816.1"/>
    <property type="molecule type" value="Genomic_DNA"/>
</dbReference>
<proteinExistence type="predicted"/>
<reference evidence="1 2" key="1">
    <citation type="submission" date="2018-06" db="EMBL/GenBank/DDBJ databases">
        <authorList>
            <consortium name="Pathogen Informatics"/>
            <person name="Doyle S."/>
        </authorList>
    </citation>
    <scope>NUCLEOTIDE SEQUENCE [LARGE SCALE GENOMIC DNA]</scope>
    <source>
        <strain evidence="1 2">NCTC10719</strain>
    </source>
</reference>
<dbReference type="AlphaFoldDB" id="A0A2X2Y071"/>
<dbReference type="Proteomes" id="UP000249986">
    <property type="component" value="Unassembled WGS sequence"/>
</dbReference>
<sequence>MDKVIIEEAIKRAIREFDKEKREEKKKTVLHNTKLLMKNFNSLKAHSDKAKYNLKDFELEEEDDDDRAYIMSIRRSKLRTMIMVSHIEMAMGELKAKKIREGAFEQYRALEMYYVEQKTYDEIREELNCGQNTPLRWINSSIKELSVLLFGLDGVKIEMV</sequence>
<organism evidence="1 2">
    <name type="scientific">Clostridium perfringens</name>
    <dbReference type="NCBI Taxonomy" id="1502"/>
    <lineage>
        <taxon>Bacteria</taxon>
        <taxon>Bacillati</taxon>
        <taxon>Bacillota</taxon>
        <taxon>Clostridia</taxon>
        <taxon>Eubacteriales</taxon>
        <taxon>Clostridiaceae</taxon>
        <taxon>Clostridium</taxon>
    </lineage>
</organism>
<name>A0A2X2Y071_CLOPF</name>
<accession>A0A2X2Y071</accession>
<protein>
    <submittedName>
        <fullName evidence="1">Sigma-70 region 4 type 2</fullName>
    </submittedName>
</protein>